<feature type="domain" description="OST48 middle" evidence="11">
    <location>
        <begin position="287"/>
        <end position="424"/>
    </location>
</feature>
<keyword evidence="8 9" id="KW-0472">Membrane</keyword>
<evidence type="ECO:0000256" key="2">
    <source>
        <dbReference type="ARBA" id="ARBA00004922"/>
    </source>
</evidence>
<dbReference type="GO" id="GO:0008250">
    <property type="term" value="C:oligosaccharyltransferase complex"/>
    <property type="evidence" value="ECO:0007669"/>
    <property type="project" value="TreeGrafter"/>
</dbReference>
<dbReference type="Pfam" id="PF23358">
    <property type="entry name" value="OST48_MD"/>
    <property type="match status" value="1"/>
</dbReference>
<comment type="function">
    <text evidence="9">Subunit of the oligosaccharyl transferase (OST) complex that catalyzes the initial transfer of a defined glycan (Glc(3)Man(9)GlcNAc(2) in eukaryotes) from the lipid carrier dolichol-pyrophosphate to an asparagine residue within an Asn-X-Ser/Thr consensus motif in nascent polypeptide chains, the first step in protein N-glycosylation. N-glycosylation occurs cotranslationally and the complex associates with the Sec61 complex at the channel-forming translocon complex that mediates protein translocation across the endoplasmic reticulum (ER).</text>
</comment>
<evidence type="ECO:0000256" key="7">
    <source>
        <dbReference type="ARBA" id="ARBA00022989"/>
    </source>
</evidence>
<dbReference type="GO" id="GO:0018279">
    <property type="term" value="P:protein N-linked glycosylation via asparagine"/>
    <property type="evidence" value="ECO:0007669"/>
    <property type="project" value="UniProtKB-UniRule"/>
</dbReference>
<keyword evidence="12" id="KW-0808">Transferase</keyword>
<feature type="domain" description="OST48 N-terminal" evidence="10">
    <location>
        <begin position="22"/>
        <end position="273"/>
    </location>
</feature>
<dbReference type="InterPro" id="IPR055457">
    <property type="entry name" value="OST48_N"/>
</dbReference>
<dbReference type="AlphaFoldDB" id="A0A6M2DVK3"/>
<dbReference type="EMBL" id="GIIL01006516">
    <property type="protein sequence ID" value="NOV50242.1"/>
    <property type="molecule type" value="Transcribed_RNA"/>
</dbReference>
<evidence type="ECO:0000256" key="9">
    <source>
        <dbReference type="RuleBase" id="RU361142"/>
    </source>
</evidence>
<feature type="chain" id="PRO_5027134004" description="Dolichyl-diphosphooligosaccharide--protein glycosyltransferase 48 kDa subunit" evidence="9">
    <location>
        <begin position="19"/>
        <end position="434"/>
    </location>
</feature>
<evidence type="ECO:0000259" key="10">
    <source>
        <dbReference type="Pfam" id="PF03345"/>
    </source>
</evidence>
<evidence type="ECO:0000256" key="1">
    <source>
        <dbReference type="ARBA" id="ARBA00004115"/>
    </source>
</evidence>
<keyword evidence="6 9" id="KW-0256">Endoplasmic reticulum</keyword>
<evidence type="ECO:0000256" key="6">
    <source>
        <dbReference type="ARBA" id="ARBA00022824"/>
    </source>
</evidence>
<sequence length="434" mass="48652">MKNIFYLLFFSLCTLVYAGGDTLVLLDNLAIKETHSIFFKSLQDRGYVLTFKLADEANLVISKYGEYLYKHLILFAPSVEEFGGSLSAEAITEFIDEGGNVLVAGSESTGDAIRELASECGFEVDEEGAAVIDHLNYDVSDKGSHTTIVAEPQNLIDSSIIVGDRKNISPMLYSGTGLLADPENPLVLKILSADSTAYSYQPDQPIKMYPHAVGRNTLLIAGLQARNNARVVFSGSIQFFSDEAFNSMVQNAQGGTATKSGNKDVSLSLSQWVFREKGQLRVKSVNHHNEKEKLPPQSYTIMDPVVYTIQIQELINGKWEPFKADDVQLEFVRIDPFVRTTLKRLANGNYEARFKIPDVYGVYQFKVDYDRTGYTHLYSTTQVSVRPLEHTQYERFIPSAFPYYASAFSMMAGVFIFSIVFLHYKDEPTKSKHE</sequence>
<protein>
    <recommendedName>
        <fullName evidence="4 9">Dolichyl-diphosphooligosaccharide--protein glycosyltransferase 48 kDa subunit</fullName>
        <shortName evidence="9">Oligosaccharyl transferase 48 kDa subunit</shortName>
    </recommendedName>
</protein>
<comment type="pathway">
    <text evidence="2 9">Protein modification; protein glycosylation.</text>
</comment>
<evidence type="ECO:0000256" key="8">
    <source>
        <dbReference type="ARBA" id="ARBA00023136"/>
    </source>
</evidence>
<evidence type="ECO:0000256" key="3">
    <source>
        <dbReference type="ARBA" id="ARBA00008743"/>
    </source>
</evidence>
<comment type="subcellular location">
    <subcellularLocation>
        <location evidence="1 9">Endoplasmic reticulum membrane</location>
        <topology evidence="1 9">Single-pass type I membrane protein</topology>
    </subcellularLocation>
</comment>
<comment type="similarity">
    <text evidence="3 9">Belongs to the DDOST 48 kDa subunit family.</text>
</comment>
<name>A0A6M2DVK3_XENCH</name>
<feature type="signal peptide" evidence="9">
    <location>
        <begin position="1"/>
        <end position="18"/>
    </location>
</feature>
<feature type="transmembrane region" description="Helical" evidence="9">
    <location>
        <begin position="401"/>
        <end position="424"/>
    </location>
</feature>
<comment type="subunit">
    <text evidence="9">Component of the oligosaccharyltransferase (OST) complex.</text>
</comment>
<dbReference type="UniPathway" id="UPA00378"/>
<accession>A0A6M2DVK3</accession>
<reference evidence="12" key="1">
    <citation type="submission" date="2020-03" db="EMBL/GenBank/DDBJ databases">
        <title>Transcriptomic Profiling of the Digestive Tract of the Rat Flea, Xenopsylla cheopis, Following Blood Feeding and Infection with Yersinia pestis.</title>
        <authorList>
            <person name="Bland D.M."/>
            <person name="Martens C.A."/>
            <person name="Virtaneva K."/>
            <person name="Kanakabandi K."/>
            <person name="Long D."/>
            <person name="Rosenke R."/>
            <person name="Saturday G.A."/>
            <person name="Hoyt F.H."/>
            <person name="Bruno D.P."/>
            <person name="Ribeiro J.M.C."/>
            <person name="Hinnebusch J."/>
        </authorList>
    </citation>
    <scope>NUCLEOTIDE SEQUENCE</scope>
</reference>
<keyword evidence="7 9" id="KW-1133">Transmembrane helix</keyword>
<organism evidence="12">
    <name type="scientific">Xenopsylla cheopis</name>
    <name type="common">Oriental rat flea</name>
    <name type="synonym">Pulex cheopis</name>
    <dbReference type="NCBI Taxonomy" id="163159"/>
    <lineage>
        <taxon>Eukaryota</taxon>
        <taxon>Metazoa</taxon>
        <taxon>Ecdysozoa</taxon>
        <taxon>Arthropoda</taxon>
        <taxon>Hexapoda</taxon>
        <taxon>Insecta</taxon>
        <taxon>Pterygota</taxon>
        <taxon>Neoptera</taxon>
        <taxon>Endopterygota</taxon>
        <taxon>Siphonaptera</taxon>
        <taxon>Pulicidae</taxon>
        <taxon>Xenopsyllinae</taxon>
        <taxon>Xenopsylla</taxon>
    </lineage>
</organism>
<dbReference type="GO" id="GO:0016740">
    <property type="term" value="F:transferase activity"/>
    <property type="evidence" value="ECO:0007669"/>
    <property type="project" value="UniProtKB-KW"/>
</dbReference>
<evidence type="ECO:0000256" key="5">
    <source>
        <dbReference type="ARBA" id="ARBA00022692"/>
    </source>
</evidence>
<evidence type="ECO:0000256" key="4">
    <source>
        <dbReference type="ARBA" id="ARBA00013350"/>
    </source>
</evidence>
<dbReference type="PANTHER" id="PTHR10830:SF0">
    <property type="entry name" value="DOLICHYL-DIPHOSPHOOLIGOSACCHARIDE--PROTEIN GLYCOSYLTRANSFERASE 48 KDA SUBUNIT"/>
    <property type="match status" value="1"/>
</dbReference>
<keyword evidence="5 9" id="KW-0812">Transmembrane</keyword>
<dbReference type="InterPro" id="IPR055459">
    <property type="entry name" value="OST48_MD"/>
</dbReference>
<dbReference type="Pfam" id="PF03345">
    <property type="entry name" value="OST48_N"/>
    <property type="match status" value="1"/>
</dbReference>
<evidence type="ECO:0000259" key="11">
    <source>
        <dbReference type="Pfam" id="PF23358"/>
    </source>
</evidence>
<evidence type="ECO:0000313" key="12">
    <source>
        <dbReference type="EMBL" id="NOV50242.1"/>
    </source>
</evidence>
<keyword evidence="9" id="KW-0732">Signal</keyword>
<proteinExistence type="inferred from homology"/>
<dbReference type="PANTHER" id="PTHR10830">
    <property type="entry name" value="DOLICHYL-DIPHOSPHOOLIGOSACCHARIDE--PROTEIN GLYCOSYLTRANSFERASE 48 KDA SUBUNIT"/>
    <property type="match status" value="1"/>
</dbReference>
<dbReference type="InterPro" id="IPR005013">
    <property type="entry name" value="DDOST_48_kDa_subunit"/>
</dbReference>